<dbReference type="EMBL" id="WPIK01000006">
    <property type="protein sequence ID" value="MVN21395.1"/>
    <property type="molecule type" value="Genomic_DNA"/>
</dbReference>
<reference evidence="2 3" key="1">
    <citation type="submission" date="2019-12" db="EMBL/GenBank/DDBJ databases">
        <title>Mucilaginibacter sp. HMF7410 genome sequencing and assembly.</title>
        <authorList>
            <person name="Kang H."/>
            <person name="Cha I."/>
            <person name="Kim H."/>
            <person name="Joh K."/>
        </authorList>
    </citation>
    <scope>NUCLEOTIDE SEQUENCE [LARGE SCALE GENOMIC DNA]</scope>
    <source>
        <strain evidence="2 3">HMF7410</strain>
    </source>
</reference>
<evidence type="ECO:0000313" key="3">
    <source>
        <dbReference type="Proteomes" id="UP000462014"/>
    </source>
</evidence>
<dbReference type="AlphaFoldDB" id="A0A7K1SVP9"/>
<sequence>METPIAGSHLAPYISQQLSTSSLAASMIGSTITLNDPATVKAGLYIYPNPVSNQTNVEFTLTEAGQTDIALINTKGQFISKLFTGPTEANVKKSFILNAETLKNGVYIINLISGKNSFTKKIVVVK</sequence>
<organism evidence="2 3">
    <name type="scientific">Mucilaginibacter arboris</name>
    <dbReference type="NCBI Taxonomy" id="2682090"/>
    <lineage>
        <taxon>Bacteria</taxon>
        <taxon>Pseudomonadati</taxon>
        <taxon>Bacteroidota</taxon>
        <taxon>Sphingobacteriia</taxon>
        <taxon>Sphingobacteriales</taxon>
        <taxon>Sphingobacteriaceae</taxon>
        <taxon>Mucilaginibacter</taxon>
    </lineage>
</organism>
<accession>A0A7K1SVP9</accession>
<gene>
    <name evidence="2" type="ORF">GO621_07585</name>
</gene>
<dbReference type="Proteomes" id="UP000462014">
    <property type="component" value="Unassembled WGS sequence"/>
</dbReference>
<dbReference type="InterPro" id="IPR026444">
    <property type="entry name" value="Secre_tail"/>
</dbReference>
<dbReference type="RefSeq" id="WP_157566078.1">
    <property type="nucleotide sequence ID" value="NZ_WPIK01000006.1"/>
</dbReference>
<name>A0A7K1SVP9_9SPHI</name>
<comment type="caution">
    <text evidence="2">The sequence shown here is derived from an EMBL/GenBank/DDBJ whole genome shotgun (WGS) entry which is preliminary data.</text>
</comment>
<evidence type="ECO:0000259" key="1">
    <source>
        <dbReference type="Pfam" id="PF18962"/>
    </source>
</evidence>
<keyword evidence="3" id="KW-1185">Reference proteome</keyword>
<dbReference type="NCBIfam" id="TIGR04183">
    <property type="entry name" value="Por_Secre_tail"/>
    <property type="match status" value="1"/>
</dbReference>
<proteinExistence type="predicted"/>
<protein>
    <submittedName>
        <fullName evidence="2">T9SS type A sorting domain-containing protein</fullName>
    </submittedName>
</protein>
<dbReference type="Pfam" id="PF18962">
    <property type="entry name" value="Por_Secre_tail"/>
    <property type="match status" value="1"/>
</dbReference>
<evidence type="ECO:0000313" key="2">
    <source>
        <dbReference type="EMBL" id="MVN21395.1"/>
    </source>
</evidence>
<feature type="domain" description="Secretion system C-terminal sorting" evidence="1">
    <location>
        <begin position="46"/>
        <end position="124"/>
    </location>
</feature>